<protein>
    <submittedName>
        <fullName evidence="3">Protein containing DUF187</fullName>
    </submittedName>
</protein>
<dbReference type="AlphaFoldDB" id="J9FT10"/>
<accession>J9FT10</accession>
<proteinExistence type="predicted"/>
<evidence type="ECO:0000313" key="3">
    <source>
        <dbReference type="EMBL" id="EJW97628.1"/>
    </source>
</evidence>
<gene>
    <name evidence="3" type="ORF">EVA_14265</name>
</gene>
<dbReference type="PANTHER" id="PTHR43405">
    <property type="entry name" value="GLYCOSYL HYDROLASE DIGH"/>
    <property type="match status" value="1"/>
</dbReference>
<keyword evidence="1" id="KW-0732">Signal</keyword>
<feature type="domain" description="Glycosyl hydrolase-like 10" evidence="2">
    <location>
        <begin position="2"/>
        <end position="95"/>
    </location>
</feature>
<dbReference type="EMBL" id="AMCI01004667">
    <property type="protein sequence ID" value="EJW97628.1"/>
    <property type="molecule type" value="Genomic_DNA"/>
</dbReference>
<reference evidence="3" key="1">
    <citation type="journal article" date="2012" name="PLoS ONE">
        <title>Gene sets for utilization of primary and secondary nutrition supplies in the distal gut of endangered iberian lynx.</title>
        <authorList>
            <person name="Alcaide M."/>
            <person name="Messina E."/>
            <person name="Richter M."/>
            <person name="Bargiela R."/>
            <person name="Peplies J."/>
            <person name="Huws S.A."/>
            <person name="Newbold C.J."/>
            <person name="Golyshin P.N."/>
            <person name="Simon M.A."/>
            <person name="Lopez G."/>
            <person name="Yakimov M.M."/>
            <person name="Ferrer M."/>
        </authorList>
    </citation>
    <scope>NUCLEOTIDE SEQUENCE</scope>
</reference>
<evidence type="ECO:0000256" key="1">
    <source>
        <dbReference type="ARBA" id="ARBA00022729"/>
    </source>
</evidence>
<comment type="caution">
    <text evidence="3">The sequence shown here is derived from an EMBL/GenBank/DDBJ whole genome shotgun (WGS) entry which is preliminary data.</text>
</comment>
<dbReference type="PANTHER" id="PTHR43405:SF1">
    <property type="entry name" value="GLYCOSYL HYDROLASE DIGH"/>
    <property type="match status" value="1"/>
</dbReference>
<feature type="non-terminal residue" evidence="3">
    <location>
        <position position="270"/>
    </location>
</feature>
<name>J9FT10_9ZZZZ</name>
<feature type="non-terminal residue" evidence="3">
    <location>
        <position position="1"/>
    </location>
</feature>
<sequence>VADVYDMVQSVKPWAKFGISPAGVACTDKNVAAGHGVKPCPAPAGDWQYDGIFSDPVAWLKAGTIDYISPQIYWTTYHSTAPFGPLTKWWSEVANQFGRHHYASHSISFLAKDNTETNWKEVATQVQLSRDYTKNYASGCVFYSQKYISGRSVKGFGEHLLANKFQTACLTPAIDWKPAADPGKVQNYAKSGSKITWDALNNVRYSVYAIPTSVSKANAQSSSYSGIKSDYLLGVSYTNSYTLPSGKTSGYYYAVCVLDRYGNEYAPRYS</sequence>
<organism evidence="3">
    <name type="scientific">gut metagenome</name>
    <dbReference type="NCBI Taxonomy" id="749906"/>
    <lineage>
        <taxon>unclassified sequences</taxon>
        <taxon>metagenomes</taxon>
        <taxon>organismal metagenomes</taxon>
    </lineage>
</organism>
<dbReference type="InterPro" id="IPR052177">
    <property type="entry name" value="Divisome_Glycosyl_Hydrolase"/>
</dbReference>
<dbReference type="InterPro" id="IPR003790">
    <property type="entry name" value="GHL10"/>
</dbReference>
<evidence type="ECO:0000259" key="2">
    <source>
        <dbReference type="Pfam" id="PF02638"/>
    </source>
</evidence>
<dbReference type="Pfam" id="PF02638">
    <property type="entry name" value="GHL10"/>
    <property type="match status" value="1"/>
</dbReference>